<proteinExistence type="predicted"/>
<keyword evidence="1" id="KW-0472">Membrane</keyword>
<evidence type="ECO:0000313" key="3">
    <source>
        <dbReference type="Proteomes" id="UP000070414"/>
    </source>
</evidence>
<keyword evidence="3" id="KW-1185">Reference proteome</keyword>
<protein>
    <submittedName>
        <fullName evidence="2">Uncharacterized protein</fullName>
    </submittedName>
</protein>
<evidence type="ECO:0000313" key="2">
    <source>
        <dbReference type="EMBL" id="KXA96453.1"/>
    </source>
</evidence>
<keyword evidence="1" id="KW-0812">Transmembrane</keyword>
<accession>A0A133UQJ6</accession>
<gene>
    <name evidence="2" type="ORF">AKJ38_03250</name>
</gene>
<organism evidence="2 3">
    <name type="scientific">candidate division MSBL1 archaeon SCGC-AAA259I14</name>
    <dbReference type="NCBI Taxonomy" id="1698268"/>
    <lineage>
        <taxon>Archaea</taxon>
        <taxon>Methanobacteriati</taxon>
        <taxon>Methanobacteriota</taxon>
        <taxon>candidate division MSBL1</taxon>
    </lineage>
</organism>
<dbReference type="Pfam" id="PF09527">
    <property type="entry name" value="ATPase_gene1"/>
    <property type="match status" value="1"/>
</dbReference>
<dbReference type="EMBL" id="LHXS01000063">
    <property type="protein sequence ID" value="KXA96453.1"/>
    <property type="molecule type" value="Genomic_DNA"/>
</dbReference>
<sequence length="88" mass="9153">MIVNRNFLKNTTLKSVVEFSNLQSLRDVSKGIAVGSGIAFSVIAGGFIGYKLGQTVDLGPVGLIVGLLLGLVAALRGVIKAFSEESES</sequence>
<comment type="caution">
    <text evidence="2">The sequence shown here is derived from an EMBL/GenBank/DDBJ whole genome shotgun (WGS) entry which is preliminary data.</text>
</comment>
<evidence type="ECO:0000256" key="1">
    <source>
        <dbReference type="SAM" id="Phobius"/>
    </source>
</evidence>
<keyword evidence="1" id="KW-1133">Transmembrane helix</keyword>
<name>A0A133UQJ6_9EURY</name>
<reference evidence="2 3" key="1">
    <citation type="journal article" date="2016" name="Sci. Rep.">
        <title>Metabolic traits of an uncultured archaeal lineage -MSBL1- from brine pools of the Red Sea.</title>
        <authorList>
            <person name="Mwirichia R."/>
            <person name="Alam I."/>
            <person name="Rashid M."/>
            <person name="Vinu M."/>
            <person name="Ba-Alawi W."/>
            <person name="Anthony Kamau A."/>
            <person name="Kamanda Ngugi D."/>
            <person name="Goker M."/>
            <person name="Klenk H.P."/>
            <person name="Bajic V."/>
            <person name="Stingl U."/>
        </authorList>
    </citation>
    <scope>NUCLEOTIDE SEQUENCE [LARGE SCALE GENOMIC DNA]</scope>
    <source>
        <strain evidence="2">SCGC-AAA259I14</strain>
    </source>
</reference>
<dbReference type="InterPro" id="IPR032820">
    <property type="entry name" value="ATPase_put"/>
</dbReference>
<feature type="transmembrane region" description="Helical" evidence="1">
    <location>
        <begin position="32"/>
        <end position="52"/>
    </location>
</feature>
<dbReference type="Proteomes" id="UP000070414">
    <property type="component" value="Unassembled WGS sequence"/>
</dbReference>
<dbReference type="AlphaFoldDB" id="A0A133UQJ6"/>
<feature type="transmembrane region" description="Helical" evidence="1">
    <location>
        <begin position="58"/>
        <end position="79"/>
    </location>
</feature>